<gene>
    <name evidence="14" type="ORF">FRD01_04190</name>
</gene>
<dbReference type="OrthoDB" id="5295941at2"/>
<keyword evidence="9 12" id="KW-1133">Transmembrane helix</keyword>
<reference evidence="14 15" key="1">
    <citation type="submission" date="2019-08" db="EMBL/GenBank/DDBJ databases">
        <authorList>
            <person name="Liang Q."/>
        </authorList>
    </citation>
    <scope>NUCLEOTIDE SEQUENCE [LARGE SCALE GENOMIC DNA]</scope>
    <source>
        <strain evidence="14 15">V1718</strain>
    </source>
</reference>
<name>A0A5B8XN70_9DELT</name>
<keyword evidence="15" id="KW-1185">Reference proteome</keyword>
<keyword evidence="3" id="KW-1003">Cell membrane</keyword>
<accession>A0A5B8XN70</accession>
<dbReference type="InterPro" id="IPR001915">
    <property type="entry name" value="Peptidase_M48"/>
</dbReference>
<dbReference type="InterPro" id="IPR050083">
    <property type="entry name" value="HtpX_protease"/>
</dbReference>
<keyword evidence="11 12" id="KW-0472">Membrane</keyword>
<evidence type="ECO:0000256" key="3">
    <source>
        <dbReference type="ARBA" id="ARBA00022475"/>
    </source>
</evidence>
<keyword evidence="6" id="KW-0479">Metal-binding</keyword>
<organism evidence="14 15">
    <name type="scientific">Microvenator marinus</name>
    <dbReference type="NCBI Taxonomy" id="2600177"/>
    <lineage>
        <taxon>Bacteria</taxon>
        <taxon>Deltaproteobacteria</taxon>
        <taxon>Bradymonadales</taxon>
        <taxon>Microvenatoraceae</taxon>
        <taxon>Microvenator</taxon>
    </lineage>
</organism>
<evidence type="ECO:0000256" key="4">
    <source>
        <dbReference type="ARBA" id="ARBA00022670"/>
    </source>
</evidence>
<proteinExistence type="predicted"/>
<feature type="domain" description="Peptidase M48" evidence="13">
    <location>
        <begin position="262"/>
        <end position="440"/>
    </location>
</feature>
<dbReference type="Pfam" id="PF01435">
    <property type="entry name" value="Peptidase_M48"/>
    <property type="match status" value="1"/>
</dbReference>
<keyword evidence="7" id="KW-0378">Hydrolase</keyword>
<feature type="transmembrane region" description="Helical" evidence="12">
    <location>
        <begin position="174"/>
        <end position="195"/>
    </location>
</feature>
<feature type="transmembrane region" description="Helical" evidence="12">
    <location>
        <begin position="147"/>
        <end position="168"/>
    </location>
</feature>
<dbReference type="GO" id="GO:0046872">
    <property type="term" value="F:metal ion binding"/>
    <property type="evidence" value="ECO:0007669"/>
    <property type="project" value="UniProtKB-KW"/>
</dbReference>
<evidence type="ECO:0000256" key="8">
    <source>
        <dbReference type="ARBA" id="ARBA00022833"/>
    </source>
</evidence>
<keyword evidence="5 12" id="KW-0812">Transmembrane</keyword>
<evidence type="ECO:0000256" key="6">
    <source>
        <dbReference type="ARBA" id="ARBA00022723"/>
    </source>
</evidence>
<evidence type="ECO:0000256" key="10">
    <source>
        <dbReference type="ARBA" id="ARBA00023049"/>
    </source>
</evidence>
<dbReference type="PANTHER" id="PTHR43221:SF1">
    <property type="entry name" value="PROTEASE HTPX"/>
    <property type="match status" value="1"/>
</dbReference>
<evidence type="ECO:0000313" key="15">
    <source>
        <dbReference type="Proteomes" id="UP000321595"/>
    </source>
</evidence>
<dbReference type="Proteomes" id="UP000321595">
    <property type="component" value="Chromosome"/>
</dbReference>
<keyword evidence="8" id="KW-0862">Zinc</keyword>
<dbReference type="Gene3D" id="3.30.2010.10">
    <property type="entry name" value="Metalloproteases ('zincins'), catalytic domain"/>
    <property type="match status" value="1"/>
</dbReference>
<sequence length="607" mass="68541">MNSERFPFFKTFILPMFWILVIPICGAVFAEVADSKYDSMIRDGIYKGIDAEAVGAAEKAELKAQYESISFADVCVSTEPEMAEFRRYLDKTCGDYAQFGYIKLAAWIAILMALFAMLFIGVAGAASLKSRELQLQSLRVGVPLLKFVAATQMILQGFVLVMLSYWVTALFFNVFFVKIIFVVGFMALAGVGIAIRGIFRRVHHPFFVVGELLTRETAPELWASVDRICAELGTEPPNQIMAGIDDNFFVTEHTITVPDGELTGRTLFVSLSLLRHFSVEEAEAIIAHEMAHFSGGDTLFSLKTSPLLSRFDQYLAELNDFSTLMAFYLLNAFRGLMELSLGKHSRDREFRADQVAADAVGADHFGSALLKLAAYSQYRIRIEDDLFSKDEKHAELTLADRINEGFRDYACSPLFSDGIAEASIPHPFDSHPLMIERLAKFGVFSESEFGEVASRSPEHLILKGDSVLEMEERQWAAYEEQFQKAHSHFLCYRYLPSNEDEIAHVEHFFPEQVFEQKKSMLGKKHGDIVLRYDSVYIPQLSPDPFHFADVTEVLFIEDQSQIQVFTTLQKNPFKGTVAVPIILEIGAYHERYKSAEEWLATRSSPED</sequence>
<feature type="transmembrane region" description="Helical" evidence="12">
    <location>
        <begin position="12"/>
        <end position="30"/>
    </location>
</feature>
<dbReference type="CDD" id="cd07328">
    <property type="entry name" value="M48_Ste24p_like"/>
    <property type="match status" value="1"/>
</dbReference>
<dbReference type="PANTHER" id="PTHR43221">
    <property type="entry name" value="PROTEASE HTPX"/>
    <property type="match status" value="1"/>
</dbReference>
<dbReference type="GO" id="GO:0004222">
    <property type="term" value="F:metalloendopeptidase activity"/>
    <property type="evidence" value="ECO:0007669"/>
    <property type="project" value="InterPro"/>
</dbReference>
<dbReference type="GO" id="GO:0005886">
    <property type="term" value="C:plasma membrane"/>
    <property type="evidence" value="ECO:0007669"/>
    <property type="project" value="UniProtKB-SubCell"/>
</dbReference>
<evidence type="ECO:0000256" key="5">
    <source>
        <dbReference type="ARBA" id="ARBA00022692"/>
    </source>
</evidence>
<comment type="subcellular location">
    <subcellularLocation>
        <location evidence="2">Cell membrane</location>
        <topology evidence="2">Multi-pass membrane protein</topology>
    </subcellularLocation>
</comment>
<comment type="cofactor">
    <cofactor evidence="1">
        <name>Zn(2+)</name>
        <dbReference type="ChEBI" id="CHEBI:29105"/>
    </cofactor>
</comment>
<dbReference type="GO" id="GO:0006508">
    <property type="term" value="P:proteolysis"/>
    <property type="evidence" value="ECO:0007669"/>
    <property type="project" value="UniProtKB-KW"/>
</dbReference>
<dbReference type="AlphaFoldDB" id="A0A5B8XN70"/>
<evidence type="ECO:0000256" key="1">
    <source>
        <dbReference type="ARBA" id="ARBA00001947"/>
    </source>
</evidence>
<evidence type="ECO:0000256" key="12">
    <source>
        <dbReference type="SAM" id="Phobius"/>
    </source>
</evidence>
<dbReference type="KEGG" id="bbae:FRD01_04190"/>
<evidence type="ECO:0000256" key="9">
    <source>
        <dbReference type="ARBA" id="ARBA00022989"/>
    </source>
</evidence>
<evidence type="ECO:0000259" key="13">
    <source>
        <dbReference type="Pfam" id="PF01435"/>
    </source>
</evidence>
<evidence type="ECO:0000313" key="14">
    <source>
        <dbReference type="EMBL" id="QED26458.1"/>
    </source>
</evidence>
<keyword evidence="10 14" id="KW-0482">Metalloprotease</keyword>
<evidence type="ECO:0000256" key="2">
    <source>
        <dbReference type="ARBA" id="ARBA00004651"/>
    </source>
</evidence>
<keyword evidence="4 14" id="KW-0645">Protease</keyword>
<dbReference type="EMBL" id="CP042467">
    <property type="protein sequence ID" value="QED26458.1"/>
    <property type="molecule type" value="Genomic_DNA"/>
</dbReference>
<evidence type="ECO:0000256" key="7">
    <source>
        <dbReference type="ARBA" id="ARBA00022801"/>
    </source>
</evidence>
<feature type="transmembrane region" description="Helical" evidence="12">
    <location>
        <begin position="104"/>
        <end position="126"/>
    </location>
</feature>
<protein>
    <submittedName>
        <fullName evidence="14">M48 family metalloprotease</fullName>
    </submittedName>
</protein>
<dbReference type="RefSeq" id="WP_146957910.1">
    <property type="nucleotide sequence ID" value="NZ_CP042467.1"/>
</dbReference>
<evidence type="ECO:0000256" key="11">
    <source>
        <dbReference type="ARBA" id="ARBA00023136"/>
    </source>
</evidence>